<feature type="compositionally biased region" description="Polar residues" evidence="2">
    <location>
        <begin position="923"/>
        <end position="937"/>
    </location>
</feature>
<dbReference type="WBParaSite" id="ACRNAN_Path_658.g2473.t2">
    <property type="protein sequence ID" value="ACRNAN_Path_658.g2473.t2"/>
    <property type="gene ID" value="ACRNAN_Path_658.g2473"/>
</dbReference>
<feature type="compositionally biased region" description="Polar residues" evidence="2">
    <location>
        <begin position="1195"/>
        <end position="1209"/>
    </location>
</feature>
<feature type="coiled-coil region" evidence="1">
    <location>
        <begin position="595"/>
        <end position="624"/>
    </location>
</feature>
<evidence type="ECO:0000259" key="4">
    <source>
        <dbReference type="Pfam" id="PF07744"/>
    </source>
</evidence>
<evidence type="ECO:0000313" key="5">
    <source>
        <dbReference type="Proteomes" id="UP000887540"/>
    </source>
</evidence>
<feature type="domain" description="Spen paralogue and orthologue SPOC C-terminal" evidence="4">
    <location>
        <begin position="759"/>
        <end position="905"/>
    </location>
</feature>
<sequence length="1358" mass="151952">MSMKPASGILNGITSSFPDENILDDEKKLFKEENFKPPKLQRRPHILIMERKRPADELVPNISDSLISHVISSFEKSLKKLESGIHVESRPSSSSNLSVHPKEESIQKKVEKIKEESVDKKRRLPPTSAKGEASKRKKLDTSTSMPENKSEDNNLLKKYGLSLVMVEIDRIPAHLLALARGKSGSTKIDTLKEKMKPVKTKEDLKPSLKQVLSGGKSKESKTKRKSNEIHSDSGSPPSSADERSRPSSPVALKEKKLPNLSVRRNCITCGKTIESIYNSAASETAYCSSRCITLKVEEVRKLVNPDEKIMCMSEKGTITAGKDCPTISELEHFIIHNPNYHPVVNTTKSDAKGSSSKLVADDTIRWNVKKRVAEEYSKRAKNSRFSITLLRSKQMAEEIEVDLYRIYKSTKDGYKRWVREFLLQLMSEKSTLFRDISTNEITIPVLVSMSSDEIKNYDKQKLANSTLAKNDLEKLNGVQSVATTTDSLVETSEKSQMDGASNIVSISDSIVAEEIKEEDRKERPDDTLKHFTIAPAVLTPRYTMIKKKTTAIVTPAKSAVDDILGDGIKDTTSQHMSHLYDVNCEICKQKTKFELLQKERLVQAEKERQERIEAKQKALQLQQESIERFVHDSNLRDLYENDKAENKSNVNSPTKSIRTSDGREVMPARLTRENPNVRKQTSNERLSYDGDDYGGSGGYSPDDGFGNDEVNIPAPIVFDEPPQSPLADAPDSPMDEEKQLNPEPEPVEEAPNPWKMYNHQVWSGLVRWGNKFEFDASFLAISNPLAFELVQELDPILKVIGRIEPSTVWKYIQNLKNKWSKQVVVLMLEPPQDFESNKVYFQCYDLMRKDNRYGVINFKEHPTVKDGYIFALEPEEPLPRALLPLDGPGLPETPDGVILAVVIRKLEKDIQKAKEKAKEIQESSVETTKSSEDTSLVSGLDELESIRTAIDSAHRESPTSHKQEASRESLNETLSVNKSLTSEDLSSNQEASKIHDADYIETLDDLLGIINSTERPADVVVIVGKFLNNHVVTQEEKVTISSAIKHKVESERSRHMQALTPASTCSPVPPPMLQQQHIRFMPTNSFPMHHVPPPGVVFAAPFAIEPTLDKITPATLPKPVPPPNKEENNGMKLISSNDDDSSNDSISALVSNVKSKETAPIAIRPVPPPLPVPTSIGMWMVPPPPPPPPPPPAEPSTSSNVSKQDNRPQLNDMMIPPPPPPDLKFVTHTSIQPSICLNESPIRIAAPGQLPFNSPQVVLPPPMGMLPPDYTRPPPFQGRFFKSPVPQQQPFNGQAPRMRTPFNDFPLRPPPFFEPNGMPPRFSPPIRNVRHGNTMFEMTRAFSPRGGMRRPRGRGGFR</sequence>
<feature type="region of interest" description="Disordered" evidence="2">
    <location>
        <begin position="188"/>
        <end position="255"/>
    </location>
</feature>
<organism evidence="5 6">
    <name type="scientific">Acrobeloides nanus</name>
    <dbReference type="NCBI Taxonomy" id="290746"/>
    <lineage>
        <taxon>Eukaryota</taxon>
        <taxon>Metazoa</taxon>
        <taxon>Ecdysozoa</taxon>
        <taxon>Nematoda</taxon>
        <taxon>Chromadorea</taxon>
        <taxon>Rhabditida</taxon>
        <taxon>Tylenchina</taxon>
        <taxon>Cephalobomorpha</taxon>
        <taxon>Cephaloboidea</taxon>
        <taxon>Cephalobidae</taxon>
        <taxon>Acrobeloides</taxon>
    </lineage>
</organism>
<dbReference type="Proteomes" id="UP000887540">
    <property type="component" value="Unplaced"/>
</dbReference>
<feature type="region of interest" description="Disordered" evidence="2">
    <location>
        <begin position="917"/>
        <end position="937"/>
    </location>
</feature>
<dbReference type="CDD" id="cd21538">
    <property type="entry name" value="SPOC_TFIIS"/>
    <property type="match status" value="1"/>
</dbReference>
<dbReference type="PANTHER" id="PTHR11477:SF51">
    <property type="entry name" value="PROTEIN PARTNER OF SNF, ISOFORM B"/>
    <property type="match status" value="1"/>
</dbReference>
<evidence type="ECO:0000313" key="6">
    <source>
        <dbReference type="WBParaSite" id="ACRNAN_Path_658.g2473.t2"/>
    </source>
</evidence>
<feature type="region of interest" description="Disordered" evidence="2">
    <location>
        <begin position="951"/>
        <end position="971"/>
    </location>
</feature>
<protein>
    <submittedName>
        <fullName evidence="6">SPOC domain-containing protein</fullName>
    </submittedName>
</protein>
<feature type="region of interest" description="Disordered" evidence="2">
    <location>
        <begin position="1338"/>
        <end position="1358"/>
    </location>
</feature>
<name>A0A914CB40_9BILA</name>
<feature type="compositionally biased region" description="Basic and acidic residues" evidence="2">
    <location>
        <begin position="658"/>
        <end position="676"/>
    </location>
</feature>
<feature type="region of interest" description="Disordered" evidence="2">
    <location>
        <begin position="1181"/>
        <end position="1219"/>
    </location>
</feature>
<dbReference type="GO" id="GO:0006351">
    <property type="term" value="P:DNA-templated transcription"/>
    <property type="evidence" value="ECO:0007669"/>
    <property type="project" value="InterPro"/>
</dbReference>
<accession>A0A914CB40</accession>
<evidence type="ECO:0000259" key="3">
    <source>
        <dbReference type="Pfam" id="PF07500"/>
    </source>
</evidence>
<feature type="compositionally biased region" description="Basic and acidic residues" evidence="2">
    <location>
        <begin position="952"/>
        <end position="970"/>
    </location>
</feature>
<reference evidence="6" key="1">
    <citation type="submission" date="2022-11" db="UniProtKB">
        <authorList>
            <consortium name="WormBaseParasite"/>
        </authorList>
    </citation>
    <scope>IDENTIFICATION</scope>
</reference>
<feature type="compositionally biased region" description="Basic and acidic residues" evidence="2">
    <location>
        <begin position="189"/>
        <end position="206"/>
    </location>
</feature>
<evidence type="ECO:0000256" key="2">
    <source>
        <dbReference type="SAM" id="MobiDB-lite"/>
    </source>
</evidence>
<proteinExistence type="predicted"/>
<dbReference type="InterPro" id="IPR003618">
    <property type="entry name" value="TFIIS_cen_dom"/>
</dbReference>
<dbReference type="InterPro" id="IPR012921">
    <property type="entry name" value="SPOC_C"/>
</dbReference>
<feature type="compositionally biased region" description="Basic and acidic residues" evidence="2">
    <location>
        <begin position="100"/>
        <end position="119"/>
    </location>
</feature>
<evidence type="ECO:0000256" key="1">
    <source>
        <dbReference type="SAM" id="Coils"/>
    </source>
</evidence>
<dbReference type="PANTHER" id="PTHR11477">
    <property type="entry name" value="TRANSCRIPTION FACTOR S-II ZINC FINGER DOMAIN-CONTAINING PROTEIN"/>
    <property type="match status" value="1"/>
</dbReference>
<feature type="compositionally biased region" description="Basic and acidic residues" evidence="2">
    <location>
        <begin position="216"/>
        <end position="231"/>
    </location>
</feature>
<dbReference type="Pfam" id="PF07744">
    <property type="entry name" value="SPOC"/>
    <property type="match status" value="1"/>
</dbReference>
<feature type="domain" description="TFIIS central" evidence="3">
    <location>
        <begin position="362"/>
        <end position="465"/>
    </location>
</feature>
<feature type="compositionally biased region" description="Basic residues" evidence="2">
    <location>
        <begin position="1347"/>
        <end position="1358"/>
    </location>
</feature>
<feature type="region of interest" description="Disordered" evidence="2">
    <location>
        <begin position="1112"/>
        <end position="1145"/>
    </location>
</feature>
<keyword evidence="1" id="KW-0175">Coiled coil</keyword>
<dbReference type="SUPFAM" id="SSF46942">
    <property type="entry name" value="Elongation factor TFIIS domain 2"/>
    <property type="match status" value="1"/>
</dbReference>
<dbReference type="Gene3D" id="1.10.472.30">
    <property type="entry name" value="Transcription elongation factor S-II, central domain"/>
    <property type="match status" value="1"/>
</dbReference>
<feature type="compositionally biased region" description="Pro residues" evidence="2">
    <location>
        <begin position="1181"/>
        <end position="1194"/>
    </location>
</feature>
<feature type="region of interest" description="Disordered" evidence="2">
    <location>
        <begin position="640"/>
        <end position="752"/>
    </location>
</feature>
<dbReference type="Pfam" id="PF07500">
    <property type="entry name" value="TFIIS_M"/>
    <property type="match status" value="1"/>
</dbReference>
<keyword evidence="5" id="KW-1185">Reference proteome</keyword>
<dbReference type="GO" id="GO:0005634">
    <property type="term" value="C:nucleus"/>
    <property type="evidence" value="ECO:0007669"/>
    <property type="project" value="TreeGrafter"/>
</dbReference>
<feature type="region of interest" description="Disordered" evidence="2">
    <location>
        <begin position="85"/>
        <end position="152"/>
    </location>
</feature>
<dbReference type="InterPro" id="IPR036575">
    <property type="entry name" value="TFIIS_cen_dom_sf"/>
</dbReference>
<feature type="compositionally biased region" description="Polar residues" evidence="2">
    <location>
        <begin position="647"/>
        <end position="657"/>
    </location>
</feature>